<gene>
    <name evidence="2" type="ORF">EGI15_02230</name>
</gene>
<dbReference type="Gene3D" id="3.10.450.50">
    <property type="match status" value="1"/>
</dbReference>
<dbReference type="SUPFAM" id="SSF54427">
    <property type="entry name" value="NTF2-like"/>
    <property type="match status" value="1"/>
</dbReference>
<comment type="caution">
    <text evidence="2">The sequence shown here is derived from an EMBL/GenBank/DDBJ whole genome shotgun (WGS) entry which is preliminary data.</text>
</comment>
<dbReference type="InterPro" id="IPR032710">
    <property type="entry name" value="NTF2-like_dom_sf"/>
</dbReference>
<organism evidence="2 3">
    <name type="scientific">Chryseobacterium cucumeris</name>
    <dbReference type="NCBI Taxonomy" id="1813611"/>
    <lineage>
        <taxon>Bacteria</taxon>
        <taxon>Pseudomonadati</taxon>
        <taxon>Bacteroidota</taxon>
        <taxon>Flavobacteriia</taxon>
        <taxon>Flavobacteriales</taxon>
        <taxon>Weeksellaceae</taxon>
        <taxon>Chryseobacterium group</taxon>
        <taxon>Chryseobacterium</taxon>
    </lineage>
</organism>
<feature type="domain" description="SnoaL-like" evidence="1">
    <location>
        <begin position="10"/>
        <end position="97"/>
    </location>
</feature>
<proteinExistence type="predicted"/>
<dbReference type="Pfam" id="PF12680">
    <property type="entry name" value="SnoaL_2"/>
    <property type="match status" value="1"/>
</dbReference>
<dbReference type="EMBL" id="RJTW01000003">
    <property type="protein sequence ID" value="ROH94701.1"/>
    <property type="molecule type" value="Genomic_DNA"/>
</dbReference>
<dbReference type="RefSeq" id="WP_120232180.1">
    <property type="nucleotide sequence ID" value="NZ_JALRGU010000035.1"/>
</dbReference>
<dbReference type="Proteomes" id="UP000281899">
    <property type="component" value="Unassembled WGS sequence"/>
</dbReference>
<evidence type="ECO:0000259" key="1">
    <source>
        <dbReference type="Pfam" id="PF12680"/>
    </source>
</evidence>
<dbReference type="GeneID" id="301711476"/>
<reference evidence="2 3" key="1">
    <citation type="submission" date="2018-11" db="EMBL/GenBank/DDBJ databases">
        <title>Proposal to divide the Flavobacteriaceae and reorganize its genera based on Amino Acid Identity values calculated from whole genome sequences.</title>
        <authorList>
            <person name="Nicholson A.C."/>
            <person name="Gulvik C.A."/>
            <person name="Whitney A.M."/>
            <person name="Humrighouse B.W."/>
            <person name="Bell M."/>
            <person name="Holmes B."/>
            <person name="Steigerwalt A."/>
            <person name="Villarma A."/>
            <person name="Sheth M."/>
            <person name="Batra D."/>
            <person name="Pryor J."/>
            <person name="Bernardet J.-F."/>
            <person name="Hugo C."/>
            <person name="Kampfer P."/>
            <person name="Newman J."/>
            <person name="Mcquiston J.R."/>
        </authorList>
    </citation>
    <scope>NUCLEOTIDE SEQUENCE [LARGE SCALE GENOMIC DNA]</scope>
    <source>
        <strain evidence="2 3">G0235</strain>
    </source>
</reference>
<name>A0ABX9X8T5_9FLAO</name>
<evidence type="ECO:0000313" key="2">
    <source>
        <dbReference type="EMBL" id="ROH94701.1"/>
    </source>
</evidence>
<evidence type="ECO:0000313" key="3">
    <source>
        <dbReference type="Proteomes" id="UP000281899"/>
    </source>
</evidence>
<sequence>MSNTIQNVAEQFIHYLNEENFDKAESCLDPDFKFIGVMGKREGASVYIKDMKQMKFKYEILKTFTSSEDVCFWYNIDMGEKTIESSGWYHIKDGKIRSLKVLFDPRPLLKES</sequence>
<keyword evidence="3" id="KW-1185">Reference proteome</keyword>
<accession>A0ABX9X8T5</accession>
<protein>
    <submittedName>
        <fullName evidence="2">Nuclear transport factor 2 family protein</fullName>
    </submittedName>
</protein>
<dbReference type="InterPro" id="IPR037401">
    <property type="entry name" value="SnoaL-like"/>
</dbReference>